<feature type="domain" description="Histone deacetylase" evidence="2">
    <location>
        <begin position="21"/>
        <end position="309"/>
    </location>
</feature>
<dbReference type="PANTHER" id="PTHR10625">
    <property type="entry name" value="HISTONE DEACETYLASE HDAC1-RELATED"/>
    <property type="match status" value="1"/>
</dbReference>
<protein>
    <submittedName>
        <fullName evidence="3">Histone deacetylase</fullName>
    </submittedName>
</protein>
<dbReference type="PRINTS" id="PR01270">
    <property type="entry name" value="HDASUPER"/>
</dbReference>
<dbReference type="EMBL" id="PHEX01000058">
    <property type="protein sequence ID" value="PKQ27742.1"/>
    <property type="molecule type" value="Genomic_DNA"/>
</dbReference>
<dbReference type="AlphaFoldDB" id="A0A2N3G542"/>
<accession>A0A2N3G542</accession>
<proteinExistence type="inferred from homology"/>
<reference evidence="3 4" key="1">
    <citation type="journal article" date="2017" name="ISME J.">
        <title>Potential for microbial H2 and metal transformations associated with novel bacteria and archaea in deep terrestrial subsurface sediments.</title>
        <authorList>
            <person name="Hernsdorf A.W."/>
            <person name="Amano Y."/>
            <person name="Miyakawa K."/>
            <person name="Ise K."/>
            <person name="Suzuki Y."/>
            <person name="Anantharaman K."/>
            <person name="Probst A."/>
            <person name="Burstein D."/>
            <person name="Thomas B.C."/>
            <person name="Banfield J.F."/>
        </authorList>
    </citation>
    <scope>NUCLEOTIDE SEQUENCE [LARGE SCALE GENOMIC DNA]</scope>
    <source>
        <strain evidence="3">HGW-Actinobacteria-3</strain>
    </source>
</reference>
<gene>
    <name evidence="3" type="ORF">CVT63_06385</name>
</gene>
<evidence type="ECO:0000259" key="2">
    <source>
        <dbReference type="Pfam" id="PF00850"/>
    </source>
</evidence>
<dbReference type="CDD" id="cd09992">
    <property type="entry name" value="HDAC_classII"/>
    <property type="match status" value="1"/>
</dbReference>
<dbReference type="InterPro" id="IPR037138">
    <property type="entry name" value="His_deacetylse_dom_sf"/>
</dbReference>
<evidence type="ECO:0000313" key="4">
    <source>
        <dbReference type="Proteomes" id="UP000233654"/>
    </source>
</evidence>
<comment type="caution">
    <text evidence="3">The sequence shown here is derived from an EMBL/GenBank/DDBJ whole genome shotgun (WGS) entry which is preliminary data.</text>
</comment>
<evidence type="ECO:0000256" key="1">
    <source>
        <dbReference type="ARBA" id="ARBA00005947"/>
    </source>
</evidence>
<dbReference type="GO" id="GO:0040029">
    <property type="term" value="P:epigenetic regulation of gene expression"/>
    <property type="evidence" value="ECO:0007669"/>
    <property type="project" value="TreeGrafter"/>
</dbReference>
<organism evidence="3 4">
    <name type="scientific">Candidatus Anoxymicrobium japonicum</name>
    <dbReference type="NCBI Taxonomy" id="2013648"/>
    <lineage>
        <taxon>Bacteria</taxon>
        <taxon>Bacillati</taxon>
        <taxon>Actinomycetota</taxon>
        <taxon>Candidatus Geothermincolia</taxon>
        <taxon>Candidatus Geothermincolales</taxon>
        <taxon>Candidatus Anoxymicrobiaceae</taxon>
        <taxon>Candidatus Anoxymicrobium</taxon>
    </lineage>
</organism>
<sequence>MAEVVIYSDPLFEKHDTGYGHPECPERLSVSRVALDESGLLETVKVVSPRDATVQEIELVHSSRYIEQVERLAKSGGGNLDMDTPVSPATYSAALKAAGAVLQGVDWCFEDSSRRAFCMVRPPGHHALPARGMGFCVFNNIAMGARYAMSRAFANRVMIVDWDSHHGNGTQDVFYEDQNVLYLSLHQYPHYPGTGGIDETGAGKGNGYTINLPFPAGTGEAHYLEAFERVVIPVAQEFKPDLVMVSAGYDSHAEDPLCSMRLIDSSYRKMTDYLVEFSEDYCDGRLLIILEGGYNLSAQAHSVVQTVAELAGIEIPAKDKAPLPTAYPEKAGDVVARLSRTNWS</sequence>
<dbReference type="InterPro" id="IPR000286">
    <property type="entry name" value="HDACs"/>
</dbReference>
<dbReference type="Gene3D" id="3.40.800.20">
    <property type="entry name" value="Histone deacetylase domain"/>
    <property type="match status" value="1"/>
</dbReference>
<dbReference type="SUPFAM" id="SSF52768">
    <property type="entry name" value="Arginase/deacetylase"/>
    <property type="match status" value="1"/>
</dbReference>
<comment type="similarity">
    <text evidence="1">Belongs to the histone deacetylase family.</text>
</comment>
<name>A0A2N3G542_9ACTN</name>
<evidence type="ECO:0000313" key="3">
    <source>
        <dbReference type="EMBL" id="PKQ27742.1"/>
    </source>
</evidence>
<dbReference type="InterPro" id="IPR023801">
    <property type="entry name" value="His_deacetylse_dom"/>
</dbReference>
<dbReference type="Proteomes" id="UP000233654">
    <property type="component" value="Unassembled WGS sequence"/>
</dbReference>
<dbReference type="InterPro" id="IPR023696">
    <property type="entry name" value="Ureohydrolase_dom_sf"/>
</dbReference>
<dbReference type="Pfam" id="PF00850">
    <property type="entry name" value="Hist_deacetyl"/>
    <property type="match status" value="1"/>
</dbReference>
<dbReference type="PANTHER" id="PTHR10625:SF10">
    <property type="entry name" value="HISTONE DEACETYLASE HDAC1"/>
    <property type="match status" value="1"/>
</dbReference>
<dbReference type="GO" id="GO:0004407">
    <property type="term" value="F:histone deacetylase activity"/>
    <property type="evidence" value="ECO:0007669"/>
    <property type="project" value="TreeGrafter"/>
</dbReference>